<dbReference type="EMBL" id="CP058909">
    <property type="protein sequence ID" value="QLH82301.1"/>
    <property type="molecule type" value="Genomic_DNA"/>
</dbReference>
<feature type="region of interest" description="Disordered" evidence="1">
    <location>
        <begin position="1"/>
        <end position="26"/>
    </location>
</feature>
<keyword evidence="3" id="KW-1185">Reference proteome</keyword>
<dbReference type="RefSeq" id="WP_179922769.1">
    <property type="nucleotide sequence ID" value="NZ_CP058909.1"/>
</dbReference>
<proteinExistence type="predicted"/>
<evidence type="ECO:0000313" key="2">
    <source>
        <dbReference type="EMBL" id="QLH82301.1"/>
    </source>
</evidence>
<name>A0A7D5P929_9EURY</name>
<evidence type="ECO:0000313" key="3">
    <source>
        <dbReference type="Proteomes" id="UP000509346"/>
    </source>
</evidence>
<reference evidence="2 3" key="1">
    <citation type="submission" date="2020-07" db="EMBL/GenBank/DDBJ databases">
        <title>Halosimplex litoreum sp. nov. and Halosimplex rubrum sp. nov., isolated from different salt environments.</title>
        <authorList>
            <person name="Cui H."/>
        </authorList>
    </citation>
    <scope>NUCLEOTIDE SEQUENCE [LARGE SCALE GENOMIC DNA]</scope>
    <source>
        <strain evidence="2 3">R2</strain>
    </source>
</reference>
<gene>
    <name evidence="2" type="ORF">HZS54_12060</name>
</gene>
<sequence>MSEHPKDWDSAPIRAENIADQPDEARGWINTETGEVVIRQPLHREDENLPAFGVYFYLEVSKSTGLGTNRSLLFRDDEPEQADERVHKWLEDAETPTDPDRFDTALDPIAIRREELSHVASLEDWAHLTGAEYYLSEKIGTRKQSSGPVAIFNGSSRRGEGAYVALAEENGPRGRKFASVGYQPSGYYTTDQSLSRAPFEVESPSVEFDHDTIRISGADGSTAITITAQTDNPSHSLDDN</sequence>
<dbReference type="GeneID" id="56083335"/>
<dbReference type="AlphaFoldDB" id="A0A7D5P929"/>
<protein>
    <submittedName>
        <fullName evidence="2">Uncharacterized protein</fullName>
    </submittedName>
</protein>
<evidence type="ECO:0000256" key="1">
    <source>
        <dbReference type="SAM" id="MobiDB-lite"/>
    </source>
</evidence>
<organism evidence="2 3">
    <name type="scientific">Halosimplex pelagicum</name>
    <dbReference type="NCBI Taxonomy" id="869886"/>
    <lineage>
        <taxon>Archaea</taxon>
        <taxon>Methanobacteriati</taxon>
        <taxon>Methanobacteriota</taxon>
        <taxon>Stenosarchaea group</taxon>
        <taxon>Halobacteria</taxon>
        <taxon>Halobacteriales</taxon>
        <taxon>Haloarculaceae</taxon>
        <taxon>Halosimplex</taxon>
    </lineage>
</organism>
<dbReference type="KEGG" id="hpel:HZS54_12060"/>
<dbReference type="Proteomes" id="UP000509346">
    <property type="component" value="Chromosome"/>
</dbReference>
<accession>A0A7D5P929</accession>